<reference evidence="1 2" key="2">
    <citation type="journal article" date="2013" name="Genome Announc.">
        <title>Genome Sequence of Growth-Improving Paenibacillus mucilaginosus Strain KNP414.</title>
        <authorList>
            <person name="Lu J.J."/>
            <person name="Wang J.F."/>
            <person name="Hu X.F."/>
        </authorList>
    </citation>
    <scope>NUCLEOTIDE SEQUENCE [LARGE SCALE GENOMIC DNA]</scope>
    <source>
        <strain evidence="1 2">KNP414</strain>
    </source>
</reference>
<evidence type="ECO:0000313" key="1">
    <source>
        <dbReference type="EMBL" id="AEI44252.1"/>
    </source>
</evidence>
<reference evidence="2" key="1">
    <citation type="submission" date="2011-06" db="EMBL/GenBank/DDBJ databases">
        <title>Complete genome sequence of Paenibacillus mucilaginosus KNP414.</title>
        <authorList>
            <person name="Wang J."/>
            <person name="Hu S."/>
            <person name="Hu X."/>
            <person name="Zhang B."/>
            <person name="Dong D."/>
            <person name="Zhang S."/>
            <person name="Zhao K."/>
            <person name="Wu D."/>
        </authorList>
    </citation>
    <scope>NUCLEOTIDE SEQUENCE [LARGE SCALE GENOMIC DNA]</scope>
    <source>
        <strain evidence="2">KNP414</strain>
    </source>
</reference>
<sequence>MHRDVFLAPLFRVTQRGWLKIYRIIFSLRLSRHRFRFLLKPAVRPMP</sequence>
<evidence type="ECO:0000313" key="2">
    <source>
        <dbReference type="Proteomes" id="UP000006620"/>
    </source>
</evidence>
<name>F8FMT1_PAEMK</name>
<proteinExistence type="predicted"/>
<accession>F8FMT1</accession>
<dbReference type="AlphaFoldDB" id="F8FMT1"/>
<gene>
    <name evidence="1" type="ordered locus">KNP414_05728</name>
</gene>
<dbReference type="Proteomes" id="UP000006620">
    <property type="component" value="Chromosome"/>
</dbReference>
<dbReference type="HOGENOM" id="CLU_3171068_0_0_9"/>
<dbReference type="KEGG" id="pms:KNP414_05728"/>
<protein>
    <submittedName>
        <fullName evidence="1">Uncharacterized protein</fullName>
    </submittedName>
</protein>
<organism evidence="1 2">
    <name type="scientific">Paenibacillus mucilaginosus (strain KNP414)</name>
    <dbReference type="NCBI Taxonomy" id="1036673"/>
    <lineage>
        <taxon>Bacteria</taxon>
        <taxon>Bacillati</taxon>
        <taxon>Bacillota</taxon>
        <taxon>Bacilli</taxon>
        <taxon>Bacillales</taxon>
        <taxon>Paenibacillaceae</taxon>
        <taxon>Paenibacillus</taxon>
    </lineage>
</organism>
<dbReference type="PATRIC" id="fig|1036673.3.peg.5322"/>
<dbReference type="EMBL" id="CP002869">
    <property type="protein sequence ID" value="AEI44252.1"/>
    <property type="molecule type" value="Genomic_DNA"/>
</dbReference>